<evidence type="ECO:0000259" key="7">
    <source>
        <dbReference type="PROSITE" id="PS51085"/>
    </source>
</evidence>
<dbReference type="InterPro" id="IPR010419">
    <property type="entry name" value="CO_DH_gsu"/>
</dbReference>
<dbReference type="Gene3D" id="3.30.530.20">
    <property type="match status" value="1"/>
</dbReference>
<dbReference type="AlphaFoldDB" id="A0A3L7ADG6"/>
<comment type="caution">
    <text evidence="8">The sequence shown here is derived from an EMBL/GenBank/DDBJ whole genome shotgun (WGS) entry which is preliminary data.</text>
</comment>
<keyword evidence="4" id="KW-0408">Iron</keyword>
<dbReference type="GO" id="GO:0046872">
    <property type="term" value="F:metal ion binding"/>
    <property type="evidence" value="ECO:0007669"/>
    <property type="project" value="UniProtKB-KW"/>
</dbReference>
<dbReference type="SUPFAM" id="SSF54292">
    <property type="entry name" value="2Fe-2S ferredoxin-like"/>
    <property type="match status" value="1"/>
</dbReference>
<dbReference type="Proteomes" id="UP000269692">
    <property type="component" value="Unassembled WGS sequence"/>
</dbReference>
<dbReference type="EMBL" id="RCTF01000008">
    <property type="protein sequence ID" value="RLP78423.1"/>
    <property type="molecule type" value="Genomic_DNA"/>
</dbReference>
<keyword evidence="3" id="KW-0560">Oxidoreductase</keyword>
<evidence type="ECO:0000256" key="2">
    <source>
        <dbReference type="ARBA" id="ARBA00022723"/>
    </source>
</evidence>
<dbReference type="Gene3D" id="3.10.20.30">
    <property type="match status" value="1"/>
</dbReference>
<dbReference type="InterPro" id="IPR036884">
    <property type="entry name" value="2Fe-2S-bd_dom_sf"/>
</dbReference>
<dbReference type="InterPro" id="IPR012675">
    <property type="entry name" value="Beta-grasp_dom_sf"/>
</dbReference>
<dbReference type="Pfam" id="PF00111">
    <property type="entry name" value="Fer2"/>
    <property type="match status" value="1"/>
</dbReference>
<evidence type="ECO:0000256" key="6">
    <source>
        <dbReference type="SAM" id="MobiDB-lite"/>
    </source>
</evidence>
<sequence>MTHTIRLRVNDVHRAADVEPRTSLADFLRDACGLTGTHLGCEHGVCGACTVLLDGAPVRGCLTYAVQADDRAVETVEGFADDAIVADLRTAFSRHHALQCGFCTPGMLVTAQDIVRRLGAVDEARIREELSGNLCRCTGYAGIVRAIAEVAARHPQGGAPRAGAVPAVPEPVARTPRPPVQAAPAPAAAPSAARTPAVVSREGAGFRVDQEIIIRHPLDAVWSALADPAAVAACLPGAEITRQEGDALEGVVQVRMGPIRARFEGAATYQRDAAAHRGTVEGGGRDSLSGSRIAGRMAFAAAAAEPGATRLRVELAFTLQGMLAQFSRPAIVSDFTAYMVGQFADNLDRRLAGDLSAAATGPMDALKMLRWWIGRLLRR</sequence>
<reference evidence="8 9" key="1">
    <citation type="submission" date="2018-10" db="EMBL/GenBank/DDBJ databases">
        <title>Xanthobacter tagetidis genome sequencing and assembly.</title>
        <authorList>
            <person name="Maclea K.S."/>
            <person name="Goen A.E."/>
            <person name="Fatima S.A."/>
        </authorList>
    </citation>
    <scope>NUCLEOTIDE SEQUENCE [LARGE SCALE GENOMIC DNA]</scope>
    <source>
        <strain evidence="8 9">ATCC 700314</strain>
    </source>
</reference>
<evidence type="ECO:0000256" key="5">
    <source>
        <dbReference type="ARBA" id="ARBA00023014"/>
    </source>
</evidence>
<dbReference type="PROSITE" id="PS51085">
    <property type="entry name" value="2FE2S_FER_2"/>
    <property type="match status" value="1"/>
</dbReference>
<dbReference type="Pfam" id="PF01799">
    <property type="entry name" value="Fer2_2"/>
    <property type="match status" value="1"/>
</dbReference>
<dbReference type="InterPro" id="IPR001041">
    <property type="entry name" value="2Fe-2S_ferredoxin-type"/>
</dbReference>
<dbReference type="Gene3D" id="1.10.150.120">
    <property type="entry name" value="[2Fe-2S]-binding domain"/>
    <property type="match status" value="1"/>
</dbReference>
<dbReference type="PANTHER" id="PTHR44379">
    <property type="entry name" value="OXIDOREDUCTASE WITH IRON-SULFUR SUBUNIT"/>
    <property type="match status" value="1"/>
</dbReference>
<dbReference type="InterPro" id="IPR006058">
    <property type="entry name" value="2Fe2S_fd_BS"/>
</dbReference>
<dbReference type="InterPro" id="IPR036010">
    <property type="entry name" value="2Fe-2S_ferredoxin-like_sf"/>
</dbReference>
<keyword evidence="5" id="KW-0411">Iron-sulfur</keyword>
<dbReference type="InterPro" id="IPR051452">
    <property type="entry name" value="Diverse_Oxidoreductases"/>
</dbReference>
<dbReference type="CDD" id="cd00207">
    <property type="entry name" value="fer2"/>
    <property type="match status" value="1"/>
</dbReference>
<evidence type="ECO:0000256" key="3">
    <source>
        <dbReference type="ARBA" id="ARBA00023002"/>
    </source>
</evidence>
<protein>
    <submittedName>
        <fullName evidence="8">Carbon monoxide dehydrogenase</fullName>
    </submittedName>
</protein>
<accession>A0A3L7ADG6</accession>
<dbReference type="SUPFAM" id="SSF47741">
    <property type="entry name" value="CO dehydrogenase ISP C-domain like"/>
    <property type="match status" value="1"/>
</dbReference>
<dbReference type="OrthoDB" id="8417304at2"/>
<organism evidence="8 9">
    <name type="scientific">Xanthobacter tagetidis</name>
    <dbReference type="NCBI Taxonomy" id="60216"/>
    <lineage>
        <taxon>Bacteria</taxon>
        <taxon>Pseudomonadati</taxon>
        <taxon>Pseudomonadota</taxon>
        <taxon>Alphaproteobacteria</taxon>
        <taxon>Hyphomicrobiales</taxon>
        <taxon>Xanthobacteraceae</taxon>
        <taxon>Xanthobacter</taxon>
    </lineage>
</organism>
<evidence type="ECO:0000256" key="4">
    <source>
        <dbReference type="ARBA" id="ARBA00023004"/>
    </source>
</evidence>
<dbReference type="GO" id="GO:0051537">
    <property type="term" value="F:2 iron, 2 sulfur cluster binding"/>
    <property type="evidence" value="ECO:0007669"/>
    <property type="project" value="UniProtKB-KW"/>
</dbReference>
<feature type="domain" description="2Fe-2S ferredoxin-type" evidence="7">
    <location>
        <begin position="3"/>
        <end position="79"/>
    </location>
</feature>
<evidence type="ECO:0000313" key="8">
    <source>
        <dbReference type="EMBL" id="RLP78423.1"/>
    </source>
</evidence>
<feature type="compositionally biased region" description="Low complexity" evidence="6">
    <location>
        <begin position="182"/>
        <end position="196"/>
    </location>
</feature>
<gene>
    <name evidence="8" type="ORF">D9R14_11485</name>
</gene>
<keyword evidence="1" id="KW-0001">2Fe-2S</keyword>
<dbReference type="Pfam" id="PF06240">
    <property type="entry name" value="COXG"/>
    <property type="match status" value="1"/>
</dbReference>
<evidence type="ECO:0000256" key="1">
    <source>
        <dbReference type="ARBA" id="ARBA00022714"/>
    </source>
</evidence>
<keyword evidence="9" id="KW-1185">Reference proteome</keyword>
<dbReference type="PANTHER" id="PTHR44379:SF8">
    <property type="entry name" value="XANTHINE DEHYDROGENASE IRON-SULFUR-BINDING SUBUNIT XDHC-RELATED"/>
    <property type="match status" value="1"/>
</dbReference>
<dbReference type="RefSeq" id="WP_121623476.1">
    <property type="nucleotide sequence ID" value="NZ_JACIIW010000001.1"/>
</dbReference>
<proteinExistence type="predicted"/>
<name>A0A3L7ADG6_9HYPH</name>
<feature type="region of interest" description="Disordered" evidence="6">
    <location>
        <begin position="174"/>
        <end position="196"/>
    </location>
</feature>
<dbReference type="InterPro" id="IPR023393">
    <property type="entry name" value="START-like_dom_sf"/>
</dbReference>
<dbReference type="GO" id="GO:0016491">
    <property type="term" value="F:oxidoreductase activity"/>
    <property type="evidence" value="ECO:0007669"/>
    <property type="project" value="UniProtKB-KW"/>
</dbReference>
<dbReference type="SUPFAM" id="SSF55961">
    <property type="entry name" value="Bet v1-like"/>
    <property type="match status" value="1"/>
</dbReference>
<keyword evidence="2" id="KW-0479">Metal-binding</keyword>
<dbReference type="InterPro" id="IPR002888">
    <property type="entry name" value="2Fe-2S-bd"/>
</dbReference>
<dbReference type="PROSITE" id="PS00197">
    <property type="entry name" value="2FE2S_FER_1"/>
    <property type="match status" value="1"/>
</dbReference>
<evidence type="ECO:0000313" key="9">
    <source>
        <dbReference type="Proteomes" id="UP000269692"/>
    </source>
</evidence>